<keyword evidence="4" id="KW-1185">Reference proteome</keyword>
<comment type="caution">
    <text evidence="3">The sequence shown here is derived from an EMBL/GenBank/DDBJ whole genome shotgun (WGS) entry which is preliminary data.</text>
</comment>
<evidence type="ECO:0000313" key="3">
    <source>
        <dbReference type="EMBL" id="KAE8765392.1"/>
    </source>
</evidence>
<dbReference type="AlphaFoldDB" id="A0A7J5USG2"/>
<dbReference type="OrthoDB" id="3621759at2"/>
<accession>A0A7J5USG2</accession>
<dbReference type="Gene3D" id="3.40.50.1390">
    <property type="entry name" value="Resolvase, N-terminal catalytic domain"/>
    <property type="match status" value="1"/>
</dbReference>
<organism evidence="3 4">
    <name type="scientific">Georgenia thermotolerans</name>
    <dbReference type="NCBI Taxonomy" id="527326"/>
    <lineage>
        <taxon>Bacteria</taxon>
        <taxon>Bacillati</taxon>
        <taxon>Actinomycetota</taxon>
        <taxon>Actinomycetes</taxon>
        <taxon>Micrococcales</taxon>
        <taxon>Bogoriellaceae</taxon>
        <taxon>Georgenia</taxon>
    </lineage>
</organism>
<dbReference type="EMBL" id="WHJE01000011">
    <property type="protein sequence ID" value="KAE8765392.1"/>
    <property type="molecule type" value="Genomic_DNA"/>
</dbReference>
<reference evidence="3 4" key="1">
    <citation type="submission" date="2019-10" db="EMBL/GenBank/DDBJ databases">
        <title>Georgenia wutianyii sp. nov. and Georgenia yuyongxinii sp. nov. isolated from plateau pika (Ochotona curzoniae) in the Qinghai-Tibet plateau of China.</title>
        <authorList>
            <person name="Tian Z."/>
        </authorList>
    </citation>
    <scope>NUCLEOTIDE SEQUENCE [LARGE SCALE GENOMIC DNA]</scope>
    <source>
        <strain evidence="3 4">DSM 21501</strain>
    </source>
</reference>
<evidence type="ECO:0000313" key="4">
    <source>
        <dbReference type="Proteomes" id="UP000451860"/>
    </source>
</evidence>
<name>A0A7J5USG2_9MICO</name>
<evidence type="ECO:0000256" key="1">
    <source>
        <dbReference type="SAM" id="MobiDB-lite"/>
    </source>
</evidence>
<sequence>MSRGMAAAISGSPLKPVAGSPGISQDRPCQRRRHPGLAAALDYMRDGMDTLVVWKLDRPGRSTKDILHGRGQAQ</sequence>
<dbReference type="SUPFAM" id="SSF53041">
    <property type="entry name" value="Resolvase-like"/>
    <property type="match status" value="1"/>
</dbReference>
<gene>
    <name evidence="3" type="ORF">GB883_04330</name>
</gene>
<protein>
    <recommendedName>
        <fullName evidence="2">Resolvase/invertase-type recombinase catalytic domain-containing protein</fullName>
    </recommendedName>
</protein>
<dbReference type="InterPro" id="IPR036162">
    <property type="entry name" value="Resolvase-like_N_sf"/>
</dbReference>
<dbReference type="Pfam" id="PF00239">
    <property type="entry name" value="Resolvase"/>
    <property type="match status" value="1"/>
</dbReference>
<feature type="region of interest" description="Disordered" evidence="1">
    <location>
        <begin position="1"/>
        <end position="33"/>
    </location>
</feature>
<feature type="domain" description="Resolvase/invertase-type recombinase catalytic" evidence="2">
    <location>
        <begin position="34"/>
        <end position="67"/>
    </location>
</feature>
<proteinExistence type="predicted"/>
<dbReference type="Proteomes" id="UP000451860">
    <property type="component" value="Unassembled WGS sequence"/>
</dbReference>
<dbReference type="GO" id="GO:0003677">
    <property type="term" value="F:DNA binding"/>
    <property type="evidence" value="ECO:0007669"/>
    <property type="project" value="InterPro"/>
</dbReference>
<dbReference type="InterPro" id="IPR006119">
    <property type="entry name" value="Resolv_N"/>
</dbReference>
<dbReference type="GO" id="GO:0000150">
    <property type="term" value="F:DNA strand exchange activity"/>
    <property type="evidence" value="ECO:0007669"/>
    <property type="project" value="InterPro"/>
</dbReference>
<evidence type="ECO:0000259" key="2">
    <source>
        <dbReference type="Pfam" id="PF00239"/>
    </source>
</evidence>